<dbReference type="Proteomes" id="UP000587527">
    <property type="component" value="Unassembled WGS sequence"/>
</dbReference>
<keyword evidence="2" id="KW-1185">Reference proteome</keyword>
<protein>
    <submittedName>
        <fullName evidence="1">Uncharacterized protein</fullName>
    </submittedName>
</protein>
<sequence>MPTPAEGWSRVHGKKIDRTLVTVLKTLARAGGWARTR</sequence>
<accession>A0A841BTM7</accession>
<dbReference type="AlphaFoldDB" id="A0A841BTM7"/>
<evidence type="ECO:0000313" key="1">
    <source>
        <dbReference type="EMBL" id="MBB5870102.1"/>
    </source>
</evidence>
<evidence type="ECO:0000313" key="2">
    <source>
        <dbReference type="Proteomes" id="UP000587527"/>
    </source>
</evidence>
<organism evidence="1 2">
    <name type="scientific">Allocatelliglobosispora scoriae</name>
    <dbReference type="NCBI Taxonomy" id="643052"/>
    <lineage>
        <taxon>Bacteria</taxon>
        <taxon>Bacillati</taxon>
        <taxon>Actinomycetota</taxon>
        <taxon>Actinomycetes</taxon>
        <taxon>Micromonosporales</taxon>
        <taxon>Micromonosporaceae</taxon>
        <taxon>Allocatelliglobosispora</taxon>
    </lineage>
</organism>
<name>A0A841BTM7_9ACTN</name>
<comment type="caution">
    <text evidence="1">The sequence shown here is derived from an EMBL/GenBank/DDBJ whole genome shotgun (WGS) entry which is preliminary data.</text>
</comment>
<dbReference type="EMBL" id="JACHMN010000002">
    <property type="protein sequence ID" value="MBB5870102.1"/>
    <property type="molecule type" value="Genomic_DNA"/>
</dbReference>
<proteinExistence type="predicted"/>
<reference evidence="1 2" key="1">
    <citation type="submission" date="2020-08" db="EMBL/GenBank/DDBJ databases">
        <title>Sequencing the genomes of 1000 actinobacteria strains.</title>
        <authorList>
            <person name="Klenk H.-P."/>
        </authorList>
    </citation>
    <scope>NUCLEOTIDE SEQUENCE [LARGE SCALE GENOMIC DNA]</scope>
    <source>
        <strain evidence="1 2">DSM 45362</strain>
    </source>
</reference>
<gene>
    <name evidence="1" type="ORF">F4553_003481</name>
</gene>